<evidence type="ECO:0000313" key="1">
    <source>
        <dbReference type="EMBL" id="EIW51265.1"/>
    </source>
</evidence>
<dbReference type="EMBL" id="JH711897">
    <property type="protein sequence ID" value="EIW51265.1"/>
    <property type="molecule type" value="Genomic_DNA"/>
</dbReference>
<keyword evidence="2" id="KW-1185">Reference proteome</keyword>
<dbReference type="AlphaFoldDB" id="R7S6Q4"/>
<name>R7S6Q4_TRAVS</name>
<dbReference type="Proteomes" id="UP000054317">
    <property type="component" value="Unassembled WGS sequence"/>
</dbReference>
<dbReference type="RefSeq" id="XP_008045850.1">
    <property type="nucleotide sequence ID" value="XM_008047659.1"/>
</dbReference>
<protein>
    <submittedName>
        <fullName evidence="1">Uncharacterized protein</fullName>
    </submittedName>
</protein>
<gene>
    <name evidence="1" type="ORF">TRAVEDRAFT_54716</name>
</gene>
<sequence>MATTRVLNTPELLSLIGHACCLPWQYYNRDEVHGDSDLHEVLALHTVSRDFYHHFSCPFPRTALSICTAHQLHTLFLDVIAFEEHGCQCALSSGDPQRVHINFLNLYLLEVDLHNKTGNGPLLWDIAQRATPYMTNWTELNIVTSDNLSTTMLSRARHWWRPSLCHIQTLRLKDECNYGVGQFGVSHLFGPSPWDSLPWLLYVFTPFHNLRTLLIDTPAFPYPVPLDIDLDTFANAANLGAFLQAYNFTPHDLTLYIHTTSSHSSTSPTLLPSVPALATTRHHWEDPQGGTRYGCMFHILQRPLNPDAPVQSGINVLDHYDGQTFNTDPFSDWVGPYTPDPSDPLSPQIYEHPVHIYASIEGPTVR</sequence>
<proteinExistence type="predicted"/>
<dbReference type="GeneID" id="19417510"/>
<evidence type="ECO:0000313" key="2">
    <source>
        <dbReference type="Proteomes" id="UP000054317"/>
    </source>
</evidence>
<accession>R7S6Q4</accession>
<dbReference type="KEGG" id="tvs:TRAVEDRAFT_54716"/>
<organism evidence="1 2">
    <name type="scientific">Trametes versicolor (strain FP-101664)</name>
    <name type="common">White-rot fungus</name>
    <name type="synonym">Coriolus versicolor</name>
    <dbReference type="NCBI Taxonomy" id="717944"/>
    <lineage>
        <taxon>Eukaryota</taxon>
        <taxon>Fungi</taxon>
        <taxon>Dikarya</taxon>
        <taxon>Basidiomycota</taxon>
        <taxon>Agaricomycotina</taxon>
        <taxon>Agaricomycetes</taxon>
        <taxon>Polyporales</taxon>
        <taxon>Polyporaceae</taxon>
        <taxon>Trametes</taxon>
    </lineage>
</organism>
<reference evidence="2" key="1">
    <citation type="journal article" date="2012" name="Science">
        <title>The Paleozoic origin of enzymatic lignin decomposition reconstructed from 31 fungal genomes.</title>
        <authorList>
            <person name="Floudas D."/>
            <person name="Binder M."/>
            <person name="Riley R."/>
            <person name="Barry K."/>
            <person name="Blanchette R.A."/>
            <person name="Henrissat B."/>
            <person name="Martinez A.T."/>
            <person name="Otillar R."/>
            <person name="Spatafora J.W."/>
            <person name="Yadav J.S."/>
            <person name="Aerts A."/>
            <person name="Benoit I."/>
            <person name="Boyd A."/>
            <person name="Carlson A."/>
            <person name="Copeland A."/>
            <person name="Coutinho P.M."/>
            <person name="de Vries R.P."/>
            <person name="Ferreira P."/>
            <person name="Findley K."/>
            <person name="Foster B."/>
            <person name="Gaskell J."/>
            <person name="Glotzer D."/>
            <person name="Gorecki P."/>
            <person name="Heitman J."/>
            <person name="Hesse C."/>
            <person name="Hori C."/>
            <person name="Igarashi K."/>
            <person name="Jurgens J.A."/>
            <person name="Kallen N."/>
            <person name="Kersten P."/>
            <person name="Kohler A."/>
            <person name="Kuees U."/>
            <person name="Kumar T.K.A."/>
            <person name="Kuo A."/>
            <person name="LaButti K."/>
            <person name="Larrondo L.F."/>
            <person name="Lindquist E."/>
            <person name="Ling A."/>
            <person name="Lombard V."/>
            <person name="Lucas S."/>
            <person name="Lundell T."/>
            <person name="Martin R."/>
            <person name="McLaughlin D.J."/>
            <person name="Morgenstern I."/>
            <person name="Morin E."/>
            <person name="Murat C."/>
            <person name="Nagy L.G."/>
            <person name="Nolan M."/>
            <person name="Ohm R.A."/>
            <person name="Patyshakuliyeva A."/>
            <person name="Rokas A."/>
            <person name="Ruiz-Duenas F.J."/>
            <person name="Sabat G."/>
            <person name="Salamov A."/>
            <person name="Samejima M."/>
            <person name="Schmutz J."/>
            <person name="Slot J.C."/>
            <person name="St John F."/>
            <person name="Stenlid J."/>
            <person name="Sun H."/>
            <person name="Sun S."/>
            <person name="Syed K."/>
            <person name="Tsang A."/>
            <person name="Wiebenga A."/>
            <person name="Young D."/>
            <person name="Pisabarro A."/>
            <person name="Eastwood D.C."/>
            <person name="Martin F."/>
            <person name="Cullen D."/>
            <person name="Grigoriev I.V."/>
            <person name="Hibbett D.S."/>
        </authorList>
    </citation>
    <scope>NUCLEOTIDE SEQUENCE [LARGE SCALE GENOMIC DNA]</scope>
    <source>
        <strain evidence="2">FP-101664</strain>
    </source>
</reference>